<proteinExistence type="predicted"/>
<dbReference type="InterPro" id="IPR015946">
    <property type="entry name" value="KH_dom-like_a/b"/>
</dbReference>
<dbReference type="SUPFAM" id="SSF82784">
    <property type="entry name" value="OsmC-like"/>
    <property type="match status" value="1"/>
</dbReference>
<reference evidence="2" key="1">
    <citation type="journal article" date="2019" name="Int. J. Syst. Evol. Microbiol.">
        <title>The Global Catalogue of Microorganisms (GCM) 10K type strain sequencing project: providing services to taxonomists for standard genome sequencing and annotation.</title>
        <authorList>
            <consortium name="The Broad Institute Genomics Platform"/>
            <consortium name="The Broad Institute Genome Sequencing Center for Infectious Disease"/>
            <person name="Wu L."/>
            <person name="Ma J."/>
        </authorList>
    </citation>
    <scope>NUCLEOTIDE SEQUENCE [LARGE SCALE GENOMIC DNA]</scope>
    <source>
        <strain evidence="2">JCM 18409</strain>
    </source>
</reference>
<organism evidence="1 2">
    <name type="scientific">Streptomyces siamensis</name>
    <dbReference type="NCBI Taxonomy" id="1274986"/>
    <lineage>
        <taxon>Bacteria</taxon>
        <taxon>Bacillati</taxon>
        <taxon>Actinomycetota</taxon>
        <taxon>Actinomycetes</taxon>
        <taxon>Kitasatosporales</taxon>
        <taxon>Streptomycetaceae</taxon>
        <taxon>Streptomyces</taxon>
    </lineage>
</organism>
<dbReference type="PANTHER" id="PTHR39624:SF2">
    <property type="entry name" value="OSMC-LIKE PROTEIN"/>
    <property type="match status" value="1"/>
</dbReference>
<sequence>MPTRDVLVTERAGMARSVAVGPHRIAADEPVPVGGDAGPNPFEFVLAGLGTCTSMTLRLYADRHGWPLRDVRVRLRFDGPAVVREIVLEGDLDDEQRRRLMSMAERCPVHRMLSSAMPITTVAAGSGGQSAEAADTAQG</sequence>
<gene>
    <name evidence="1" type="ORF">GCM10023335_71410</name>
</gene>
<accession>A0ABP9JJ38</accession>
<comment type="caution">
    <text evidence="1">The sequence shown here is derived from an EMBL/GenBank/DDBJ whole genome shotgun (WGS) entry which is preliminary data.</text>
</comment>
<protein>
    <submittedName>
        <fullName evidence="1">OsmC family protein</fullName>
    </submittedName>
</protein>
<dbReference type="RefSeq" id="WP_345656944.1">
    <property type="nucleotide sequence ID" value="NZ_BAABKB010000033.1"/>
</dbReference>
<dbReference type="InterPro" id="IPR003718">
    <property type="entry name" value="OsmC/Ohr_fam"/>
</dbReference>
<dbReference type="Gene3D" id="3.30.300.20">
    <property type="match status" value="1"/>
</dbReference>
<dbReference type="InterPro" id="IPR036102">
    <property type="entry name" value="OsmC/Ohrsf"/>
</dbReference>
<dbReference type="EMBL" id="BAABKB010000033">
    <property type="protein sequence ID" value="GAA5030708.1"/>
    <property type="molecule type" value="Genomic_DNA"/>
</dbReference>
<dbReference type="Proteomes" id="UP001501759">
    <property type="component" value="Unassembled WGS sequence"/>
</dbReference>
<evidence type="ECO:0000313" key="1">
    <source>
        <dbReference type="EMBL" id="GAA5030708.1"/>
    </source>
</evidence>
<dbReference type="Pfam" id="PF02566">
    <property type="entry name" value="OsmC"/>
    <property type="match status" value="1"/>
</dbReference>
<evidence type="ECO:0000313" key="2">
    <source>
        <dbReference type="Proteomes" id="UP001501759"/>
    </source>
</evidence>
<keyword evidence="2" id="KW-1185">Reference proteome</keyword>
<name>A0ABP9JJ38_9ACTN</name>
<dbReference type="PANTHER" id="PTHR39624">
    <property type="entry name" value="PROTEIN INVOLVED IN RIMO-MEDIATED BETA-METHYLTHIOLATION OF RIBOSOMAL PROTEIN S12 YCAO"/>
    <property type="match status" value="1"/>
</dbReference>